<accession>A0AAN6TF74</accession>
<evidence type="ECO:0000313" key="1">
    <source>
        <dbReference type="EMBL" id="KAK4113352.1"/>
    </source>
</evidence>
<comment type="caution">
    <text evidence="1">The sequence shown here is derived from an EMBL/GenBank/DDBJ whole genome shotgun (WGS) entry which is preliminary data.</text>
</comment>
<keyword evidence="2" id="KW-1185">Reference proteome</keyword>
<proteinExistence type="predicted"/>
<evidence type="ECO:0000313" key="2">
    <source>
        <dbReference type="Proteomes" id="UP001302812"/>
    </source>
</evidence>
<protein>
    <submittedName>
        <fullName evidence="1">Uncharacterized protein</fullName>
    </submittedName>
</protein>
<reference evidence="1" key="1">
    <citation type="journal article" date="2023" name="Mol. Phylogenet. Evol.">
        <title>Genome-scale phylogeny and comparative genomics of the fungal order Sordariales.</title>
        <authorList>
            <person name="Hensen N."/>
            <person name="Bonometti L."/>
            <person name="Westerberg I."/>
            <person name="Brannstrom I.O."/>
            <person name="Guillou S."/>
            <person name="Cros-Aarteil S."/>
            <person name="Calhoun S."/>
            <person name="Haridas S."/>
            <person name="Kuo A."/>
            <person name="Mondo S."/>
            <person name="Pangilinan J."/>
            <person name="Riley R."/>
            <person name="LaButti K."/>
            <person name="Andreopoulos B."/>
            <person name="Lipzen A."/>
            <person name="Chen C."/>
            <person name="Yan M."/>
            <person name="Daum C."/>
            <person name="Ng V."/>
            <person name="Clum A."/>
            <person name="Steindorff A."/>
            <person name="Ohm R.A."/>
            <person name="Martin F."/>
            <person name="Silar P."/>
            <person name="Natvig D.O."/>
            <person name="Lalanne C."/>
            <person name="Gautier V."/>
            <person name="Ament-Velasquez S.L."/>
            <person name="Kruys A."/>
            <person name="Hutchinson M.I."/>
            <person name="Powell A.J."/>
            <person name="Barry K."/>
            <person name="Miller A.N."/>
            <person name="Grigoriev I.V."/>
            <person name="Debuchy R."/>
            <person name="Gladieux P."/>
            <person name="Hiltunen Thoren M."/>
            <person name="Johannesson H."/>
        </authorList>
    </citation>
    <scope>NUCLEOTIDE SEQUENCE</scope>
    <source>
        <strain evidence="1">CBS 508.74</strain>
    </source>
</reference>
<dbReference type="EMBL" id="MU853339">
    <property type="protein sequence ID" value="KAK4113352.1"/>
    <property type="molecule type" value="Genomic_DNA"/>
</dbReference>
<dbReference type="AlphaFoldDB" id="A0AAN6TF74"/>
<dbReference type="RefSeq" id="XP_064670922.1">
    <property type="nucleotide sequence ID" value="XM_064810312.1"/>
</dbReference>
<dbReference type="GeneID" id="89934437"/>
<organism evidence="1 2">
    <name type="scientific">Canariomyces notabilis</name>
    <dbReference type="NCBI Taxonomy" id="2074819"/>
    <lineage>
        <taxon>Eukaryota</taxon>
        <taxon>Fungi</taxon>
        <taxon>Dikarya</taxon>
        <taxon>Ascomycota</taxon>
        <taxon>Pezizomycotina</taxon>
        <taxon>Sordariomycetes</taxon>
        <taxon>Sordariomycetidae</taxon>
        <taxon>Sordariales</taxon>
        <taxon>Chaetomiaceae</taxon>
        <taxon>Canariomyces</taxon>
    </lineage>
</organism>
<name>A0AAN6TF74_9PEZI</name>
<gene>
    <name evidence="1" type="ORF">N656DRAFT_613964</name>
</gene>
<reference evidence="1" key="2">
    <citation type="submission" date="2023-05" db="EMBL/GenBank/DDBJ databases">
        <authorList>
            <consortium name="Lawrence Berkeley National Laboratory"/>
            <person name="Steindorff A."/>
            <person name="Hensen N."/>
            <person name="Bonometti L."/>
            <person name="Westerberg I."/>
            <person name="Brannstrom I.O."/>
            <person name="Guillou S."/>
            <person name="Cros-Aarteil S."/>
            <person name="Calhoun S."/>
            <person name="Haridas S."/>
            <person name="Kuo A."/>
            <person name="Mondo S."/>
            <person name="Pangilinan J."/>
            <person name="Riley R."/>
            <person name="Labutti K."/>
            <person name="Andreopoulos B."/>
            <person name="Lipzen A."/>
            <person name="Chen C."/>
            <person name="Yanf M."/>
            <person name="Daum C."/>
            <person name="Ng V."/>
            <person name="Clum A."/>
            <person name="Ohm R."/>
            <person name="Martin F."/>
            <person name="Silar P."/>
            <person name="Natvig D."/>
            <person name="Lalanne C."/>
            <person name="Gautier V."/>
            <person name="Ament-Velasquez S.L."/>
            <person name="Kruys A."/>
            <person name="Hutchinson M.I."/>
            <person name="Powell A.J."/>
            <person name="Barry K."/>
            <person name="Miller A.N."/>
            <person name="Grigoriev I.V."/>
            <person name="Debuchy R."/>
            <person name="Gladieux P."/>
            <person name="Thoren M.H."/>
            <person name="Johannesson H."/>
        </authorList>
    </citation>
    <scope>NUCLEOTIDE SEQUENCE</scope>
    <source>
        <strain evidence="1">CBS 508.74</strain>
    </source>
</reference>
<sequence length="328" mass="36964">MGKRASRPPAYEERFWLDSSLDTEGVVESEAFEWLVRGLLRQSCYRLDEKQLRPVVSQRIVDEIPTSTMISSQDAPKSYKVIFQLPWDTLRTDLQLESVIFTSSSDFEIQATTVEDYLDQTWGHRGRDILSVVESVLKHRTGKDASPDTAGIFCIERKGEKICAMLGTGQISVTGPACYIAERADQVAWLVAALQHSPPSQDLTIHSKVVVEKQTPAEGEEFWLFRNVNDTKSTEPTLSFLPEWLGQGVDLVIARGFPTARRPEFCPGIEVSGSTRLQLFRRYARLITDPHQVGGKVNGPAGIMRLVKRVGHVFIWHLFGRRPEYSGE</sequence>
<dbReference type="Proteomes" id="UP001302812">
    <property type="component" value="Unassembled WGS sequence"/>
</dbReference>